<name>A0A5B7HSN6_PORTR</name>
<accession>A0A5B7HSN6</accession>
<dbReference type="Proteomes" id="UP000324222">
    <property type="component" value="Unassembled WGS sequence"/>
</dbReference>
<organism evidence="1 2">
    <name type="scientific">Portunus trituberculatus</name>
    <name type="common">Swimming crab</name>
    <name type="synonym">Neptunus trituberculatus</name>
    <dbReference type="NCBI Taxonomy" id="210409"/>
    <lineage>
        <taxon>Eukaryota</taxon>
        <taxon>Metazoa</taxon>
        <taxon>Ecdysozoa</taxon>
        <taxon>Arthropoda</taxon>
        <taxon>Crustacea</taxon>
        <taxon>Multicrustacea</taxon>
        <taxon>Malacostraca</taxon>
        <taxon>Eumalacostraca</taxon>
        <taxon>Eucarida</taxon>
        <taxon>Decapoda</taxon>
        <taxon>Pleocyemata</taxon>
        <taxon>Brachyura</taxon>
        <taxon>Eubrachyura</taxon>
        <taxon>Portunoidea</taxon>
        <taxon>Portunidae</taxon>
        <taxon>Portuninae</taxon>
        <taxon>Portunus</taxon>
    </lineage>
</organism>
<dbReference type="AlphaFoldDB" id="A0A5B7HSN6"/>
<gene>
    <name evidence="1" type="ORF">E2C01_066565</name>
</gene>
<protein>
    <submittedName>
        <fullName evidence="1">Uncharacterized protein</fullName>
    </submittedName>
</protein>
<dbReference type="EMBL" id="VSRR010034437">
    <property type="protein sequence ID" value="MPC72267.1"/>
    <property type="molecule type" value="Genomic_DNA"/>
</dbReference>
<evidence type="ECO:0000313" key="2">
    <source>
        <dbReference type="Proteomes" id="UP000324222"/>
    </source>
</evidence>
<proteinExistence type="predicted"/>
<reference evidence="1 2" key="1">
    <citation type="submission" date="2019-05" db="EMBL/GenBank/DDBJ databases">
        <title>Another draft genome of Portunus trituberculatus and its Hox gene families provides insights of decapod evolution.</title>
        <authorList>
            <person name="Jeong J.-H."/>
            <person name="Song I."/>
            <person name="Kim S."/>
            <person name="Choi T."/>
            <person name="Kim D."/>
            <person name="Ryu S."/>
            <person name="Kim W."/>
        </authorList>
    </citation>
    <scope>NUCLEOTIDE SEQUENCE [LARGE SCALE GENOMIC DNA]</scope>
    <source>
        <tissue evidence="1">Muscle</tissue>
    </source>
</reference>
<comment type="caution">
    <text evidence="1">The sequence shown here is derived from an EMBL/GenBank/DDBJ whole genome shotgun (WGS) entry which is preliminary data.</text>
</comment>
<keyword evidence="2" id="KW-1185">Reference proteome</keyword>
<sequence length="71" mass="8099">MNMETHHGTEGANEINPEYHLVVVGSSVCLPSPHLIEPQSRPHCRCLTIHHRQHGKFYRESALLLVQSVIY</sequence>
<evidence type="ECO:0000313" key="1">
    <source>
        <dbReference type="EMBL" id="MPC72267.1"/>
    </source>
</evidence>